<organism evidence="2 3">
    <name type="scientific">Glaciecola siphonariae</name>
    <dbReference type="NCBI Taxonomy" id="521012"/>
    <lineage>
        <taxon>Bacteria</taxon>
        <taxon>Pseudomonadati</taxon>
        <taxon>Pseudomonadota</taxon>
        <taxon>Gammaproteobacteria</taxon>
        <taxon>Alteromonadales</taxon>
        <taxon>Alteromonadaceae</taxon>
        <taxon>Glaciecola</taxon>
    </lineage>
</organism>
<protein>
    <submittedName>
        <fullName evidence="2">Uncharacterized protein</fullName>
    </submittedName>
</protein>
<dbReference type="EMBL" id="JBHSGU010000005">
    <property type="protein sequence ID" value="MFC4701125.1"/>
    <property type="molecule type" value="Genomic_DNA"/>
</dbReference>
<evidence type="ECO:0000313" key="3">
    <source>
        <dbReference type="Proteomes" id="UP001595897"/>
    </source>
</evidence>
<dbReference type="Proteomes" id="UP001595897">
    <property type="component" value="Unassembled WGS sequence"/>
</dbReference>
<evidence type="ECO:0000256" key="1">
    <source>
        <dbReference type="SAM" id="Phobius"/>
    </source>
</evidence>
<keyword evidence="3" id="KW-1185">Reference proteome</keyword>
<comment type="caution">
    <text evidence="2">The sequence shown here is derived from an EMBL/GenBank/DDBJ whole genome shotgun (WGS) entry which is preliminary data.</text>
</comment>
<accession>A0ABV9LZP9</accession>
<proteinExistence type="predicted"/>
<keyword evidence="1" id="KW-0472">Membrane</keyword>
<feature type="transmembrane region" description="Helical" evidence="1">
    <location>
        <begin position="27"/>
        <end position="49"/>
    </location>
</feature>
<name>A0ABV9LZP9_9ALTE</name>
<gene>
    <name evidence="2" type="ORF">ACFO4O_13205</name>
</gene>
<keyword evidence="1" id="KW-0812">Transmembrane</keyword>
<sequence>MPSFNNKTNRDTHKSVRSKRSLRILRGVYIALALIIVGTAGAVAVQISLDSPATLPSDI</sequence>
<evidence type="ECO:0000313" key="2">
    <source>
        <dbReference type="EMBL" id="MFC4701125.1"/>
    </source>
</evidence>
<dbReference type="RefSeq" id="WP_382409270.1">
    <property type="nucleotide sequence ID" value="NZ_JBHSGU010000005.1"/>
</dbReference>
<keyword evidence="1" id="KW-1133">Transmembrane helix</keyword>
<reference evidence="3" key="1">
    <citation type="journal article" date="2019" name="Int. J. Syst. Evol. Microbiol.">
        <title>The Global Catalogue of Microorganisms (GCM) 10K type strain sequencing project: providing services to taxonomists for standard genome sequencing and annotation.</title>
        <authorList>
            <consortium name="The Broad Institute Genomics Platform"/>
            <consortium name="The Broad Institute Genome Sequencing Center for Infectious Disease"/>
            <person name="Wu L."/>
            <person name="Ma J."/>
        </authorList>
    </citation>
    <scope>NUCLEOTIDE SEQUENCE [LARGE SCALE GENOMIC DNA]</scope>
    <source>
        <strain evidence="3">KACC 12507</strain>
    </source>
</reference>